<dbReference type="Gene3D" id="2.10.80.10">
    <property type="entry name" value="Lipase, subunit A"/>
    <property type="match status" value="1"/>
</dbReference>
<proteinExistence type="predicted"/>
<accession>A0A8X6NV72</accession>
<dbReference type="EMBL" id="BMAW01013984">
    <property type="protein sequence ID" value="GFT36717.1"/>
    <property type="molecule type" value="Genomic_DNA"/>
</dbReference>
<gene>
    <name evidence="1" type="primary">AVEN_87837_1</name>
    <name evidence="1" type="ORF">NPIL_364101</name>
</gene>
<evidence type="ECO:0000313" key="2">
    <source>
        <dbReference type="Proteomes" id="UP000887013"/>
    </source>
</evidence>
<dbReference type="AlphaFoldDB" id="A0A8X6NV72"/>
<evidence type="ECO:0000313" key="1">
    <source>
        <dbReference type="EMBL" id="GFT36717.1"/>
    </source>
</evidence>
<reference evidence="1" key="1">
    <citation type="submission" date="2020-08" db="EMBL/GenBank/DDBJ databases">
        <title>Multicomponent nature underlies the extraordinary mechanical properties of spider dragline silk.</title>
        <authorList>
            <person name="Kono N."/>
            <person name="Nakamura H."/>
            <person name="Mori M."/>
            <person name="Yoshida Y."/>
            <person name="Ohtoshi R."/>
            <person name="Malay A.D."/>
            <person name="Moran D.A.P."/>
            <person name="Tomita M."/>
            <person name="Numata K."/>
            <person name="Arakawa K."/>
        </authorList>
    </citation>
    <scope>NUCLEOTIDE SEQUENCE</scope>
</reference>
<dbReference type="OrthoDB" id="6416238at2759"/>
<comment type="caution">
    <text evidence="1">The sequence shown here is derived from an EMBL/GenBank/DDBJ whole genome shotgun (WGS) entry which is preliminary data.</text>
</comment>
<organism evidence="1 2">
    <name type="scientific">Nephila pilipes</name>
    <name type="common">Giant wood spider</name>
    <name type="synonym">Nephila maculata</name>
    <dbReference type="NCBI Taxonomy" id="299642"/>
    <lineage>
        <taxon>Eukaryota</taxon>
        <taxon>Metazoa</taxon>
        <taxon>Ecdysozoa</taxon>
        <taxon>Arthropoda</taxon>
        <taxon>Chelicerata</taxon>
        <taxon>Arachnida</taxon>
        <taxon>Araneae</taxon>
        <taxon>Araneomorphae</taxon>
        <taxon>Entelegynae</taxon>
        <taxon>Araneoidea</taxon>
        <taxon>Nephilidae</taxon>
        <taxon>Nephila</taxon>
    </lineage>
</organism>
<keyword evidence="2" id="KW-1185">Reference proteome</keyword>
<protein>
    <submittedName>
        <fullName evidence="1">Uncharacterized protein</fullName>
    </submittedName>
</protein>
<sequence>MGLLHDLWAKEENNPLPSKKKDGYKTFFFSKEKVTGMMRYSMAQCMPMGQVEDYCRDDNPPENRTLFYPNGEPVEVVDIYTHVCPCDENLQCVDNFCAADESYENNYLY</sequence>
<name>A0A8X6NV72_NEPPI</name>
<dbReference type="Proteomes" id="UP000887013">
    <property type="component" value="Unassembled WGS sequence"/>
</dbReference>